<dbReference type="GO" id="GO:0005840">
    <property type="term" value="C:ribosome"/>
    <property type="evidence" value="ECO:0007669"/>
    <property type="project" value="InterPro"/>
</dbReference>
<gene>
    <name evidence="5" type="primary">rimM</name>
    <name evidence="8" type="ORF">C6569_21240</name>
</gene>
<comment type="subunit">
    <text evidence="5">Binds ribosomal protein uS19.</text>
</comment>
<dbReference type="SUPFAM" id="SSF50447">
    <property type="entry name" value="Translation proteins"/>
    <property type="match status" value="1"/>
</dbReference>
<dbReference type="Gene3D" id="2.30.30.240">
    <property type="entry name" value="PRC-barrel domain"/>
    <property type="match status" value="1"/>
</dbReference>
<evidence type="ECO:0000256" key="4">
    <source>
        <dbReference type="ARBA" id="ARBA00023186"/>
    </source>
</evidence>
<dbReference type="Pfam" id="PF01782">
    <property type="entry name" value="RimM"/>
    <property type="match status" value="1"/>
</dbReference>
<evidence type="ECO:0000313" key="8">
    <source>
        <dbReference type="EMBL" id="AVO47362.1"/>
    </source>
</evidence>
<dbReference type="PANTHER" id="PTHR33692:SF1">
    <property type="entry name" value="RIBOSOME MATURATION FACTOR RIMM"/>
    <property type="match status" value="1"/>
</dbReference>
<dbReference type="InterPro" id="IPR011961">
    <property type="entry name" value="RimM"/>
</dbReference>
<dbReference type="GO" id="GO:0006364">
    <property type="term" value="P:rRNA processing"/>
    <property type="evidence" value="ECO:0007669"/>
    <property type="project" value="UniProtKB-UniRule"/>
</dbReference>
<sequence>MSTDLVLVAKFGAPHGVRGEVRVKSYTQDPAAILDYSPLQSRDGRLYTVTSVRPAGEVLVARIAELTDRTAAEAVTNMQLFVPRERIPPAEDEDEFLHADLIGLKVETLAGEPVGTVTAVYDFGAGDVIDVARKGQRAVMIPFTKAVVPTVDVDGGRIVIDPPAGLLEDTPRDPQDRD</sequence>
<dbReference type="InterPro" id="IPR056792">
    <property type="entry name" value="PRC_RimM"/>
</dbReference>
<protein>
    <recommendedName>
        <fullName evidence="5">Ribosome maturation factor RimM</fullName>
    </recommendedName>
</protein>
<dbReference type="HAMAP" id="MF_00014">
    <property type="entry name" value="Ribosome_mat_RimM"/>
    <property type="match status" value="1"/>
</dbReference>
<comment type="function">
    <text evidence="5">An accessory protein needed during the final step in the assembly of 30S ribosomal subunit, possibly for assembly of the head region. Essential for efficient processing of 16S rRNA. May be needed both before and after RbfA during the maturation of 16S rRNA. It has affinity for free ribosomal 30S subunits but not for 70S ribosomes.</text>
</comment>
<dbReference type="GO" id="GO:0042274">
    <property type="term" value="P:ribosomal small subunit biogenesis"/>
    <property type="evidence" value="ECO:0007669"/>
    <property type="project" value="UniProtKB-UniRule"/>
</dbReference>
<dbReference type="NCBIfam" id="TIGR02273">
    <property type="entry name" value="16S_RimM"/>
    <property type="match status" value="1"/>
</dbReference>
<reference evidence="8 9" key="1">
    <citation type="submission" date="2018-03" db="EMBL/GenBank/DDBJ databases">
        <title>Genome sequencing of Phreatobacter sp.</title>
        <authorList>
            <person name="Kim S.-J."/>
            <person name="Heo J."/>
            <person name="Kwon S.-W."/>
        </authorList>
    </citation>
    <scope>NUCLEOTIDE SEQUENCE [LARGE SCALE GENOMIC DNA]</scope>
    <source>
        <strain evidence="8 9">S-12</strain>
    </source>
</reference>
<dbReference type="RefSeq" id="WP_106750732.1">
    <property type="nucleotide sequence ID" value="NZ_CP027668.1"/>
</dbReference>
<dbReference type="KEGG" id="phr:C6569_21240"/>
<dbReference type="OrthoDB" id="9788191at2"/>
<dbReference type="Pfam" id="PF24986">
    <property type="entry name" value="PRC_RimM"/>
    <property type="match status" value="1"/>
</dbReference>
<evidence type="ECO:0000256" key="2">
    <source>
        <dbReference type="ARBA" id="ARBA00022517"/>
    </source>
</evidence>
<keyword evidence="2 5" id="KW-0690">Ribosome biogenesis</keyword>
<keyword evidence="3 5" id="KW-0698">rRNA processing</keyword>
<evidence type="ECO:0000313" key="9">
    <source>
        <dbReference type="Proteomes" id="UP000237889"/>
    </source>
</evidence>
<evidence type="ECO:0000259" key="7">
    <source>
        <dbReference type="Pfam" id="PF24986"/>
    </source>
</evidence>
<proteinExistence type="inferred from homology"/>
<comment type="similarity">
    <text evidence="5">Belongs to the RimM family.</text>
</comment>
<dbReference type="InterPro" id="IPR011033">
    <property type="entry name" value="PRC_barrel-like_sf"/>
</dbReference>
<comment type="subcellular location">
    <subcellularLocation>
        <location evidence="5">Cytoplasm</location>
    </subcellularLocation>
</comment>
<dbReference type="SUPFAM" id="SSF50346">
    <property type="entry name" value="PRC-barrel domain"/>
    <property type="match status" value="1"/>
</dbReference>
<evidence type="ECO:0000256" key="1">
    <source>
        <dbReference type="ARBA" id="ARBA00022490"/>
    </source>
</evidence>
<keyword evidence="9" id="KW-1185">Reference proteome</keyword>
<evidence type="ECO:0000259" key="6">
    <source>
        <dbReference type="Pfam" id="PF01782"/>
    </source>
</evidence>
<dbReference type="PANTHER" id="PTHR33692">
    <property type="entry name" value="RIBOSOME MATURATION FACTOR RIMM"/>
    <property type="match status" value="1"/>
</dbReference>
<keyword evidence="1 5" id="KW-0963">Cytoplasm</keyword>
<dbReference type="AlphaFoldDB" id="A0A2S0NGS7"/>
<dbReference type="InterPro" id="IPR036976">
    <property type="entry name" value="RimM_N_sf"/>
</dbReference>
<comment type="domain">
    <text evidence="5">The PRC barrel domain binds ribosomal protein uS19.</text>
</comment>
<accession>A0A2S0NGS7</accession>
<name>A0A2S0NGS7_9HYPH</name>
<dbReference type="GO" id="GO:0005737">
    <property type="term" value="C:cytoplasm"/>
    <property type="evidence" value="ECO:0007669"/>
    <property type="project" value="UniProtKB-SubCell"/>
</dbReference>
<dbReference type="Proteomes" id="UP000237889">
    <property type="component" value="Chromosome"/>
</dbReference>
<dbReference type="GO" id="GO:0043022">
    <property type="term" value="F:ribosome binding"/>
    <property type="evidence" value="ECO:0007669"/>
    <property type="project" value="InterPro"/>
</dbReference>
<dbReference type="EMBL" id="CP027668">
    <property type="protein sequence ID" value="AVO47362.1"/>
    <property type="molecule type" value="Genomic_DNA"/>
</dbReference>
<feature type="domain" description="RimM N-terminal" evidence="6">
    <location>
        <begin position="8"/>
        <end position="85"/>
    </location>
</feature>
<evidence type="ECO:0000256" key="3">
    <source>
        <dbReference type="ARBA" id="ARBA00022552"/>
    </source>
</evidence>
<keyword evidence="4 5" id="KW-0143">Chaperone</keyword>
<evidence type="ECO:0000256" key="5">
    <source>
        <dbReference type="HAMAP-Rule" id="MF_00014"/>
    </source>
</evidence>
<feature type="domain" description="Ribosome maturation factor RimM PRC barrel" evidence="7">
    <location>
        <begin position="99"/>
        <end position="166"/>
    </location>
</feature>
<dbReference type="InterPro" id="IPR002676">
    <property type="entry name" value="RimM_N"/>
</dbReference>
<dbReference type="Gene3D" id="2.40.30.60">
    <property type="entry name" value="RimM"/>
    <property type="match status" value="1"/>
</dbReference>
<dbReference type="InterPro" id="IPR009000">
    <property type="entry name" value="Transl_B-barrel_sf"/>
</dbReference>
<organism evidence="8 9">
    <name type="scientific">Phreatobacter cathodiphilus</name>
    <dbReference type="NCBI Taxonomy" id="1868589"/>
    <lineage>
        <taxon>Bacteria</taxon>
        <taxon>Pseudomonadati</taxon>
        <taxon>Pseudomonadota</taxon>
        <taxon>Alphaproteobacteria</taxon>
        <taxon>Hyphomicrobiales</taxon>
        <taxon>Phreatobacteraceae</taxon>
        <taxon>Phreatobacter</taxon>
    </lineage>
</organism>